<dbReference type="PIRSF" id="PIRSF005902">
    <property type="entry name" value="DNase_TatD"/>
    <property type="match status" value="1"/>
</dbReference>
<evidence type="ECO:0000256" key="6">
    <source>
        <dbReference type="ARBA" id="ARBA00022842"/>
    </source>
</evidence>
<evidence type="ECO:0000256" key="7">
    <source>
        <dbReference type="PIRSR" id="PIRSR005902-1"/>
    </source>
</evidence>
<dbReference type="GO" id="GO:0046872">
    <property type="term" value="F:metal ion binding"/>
    <property type="evidence" value="ECO:0007669"/>
    <property type="project" value="UniProtKB-KW"/>
</dbReference>
<dbReference type="InterPro" id="IPR032466">
    <property type="entry name" value="Metal_Hydrolase"/>
</dbReference>
<evidence type="ECO:0000313" key="9">
    <source>
        <dbReference type="Proteomes" id="UP000640333"/>
    </source>
</evidence>
<feature type="binding site" evidence="7">
    <location>
        <position position="208"/>
    </location>
    <ligand>
        <name>a divalent metal cation</name>
        <dbReference type="ChEBI" id="CHEBI:60240"/>
        <label>1</label>
    </ligand>
</feature>
<comment type="caution">
    <text evidence="8">The sequence shown here is derived from an EMBL/GenBank/DDBJ whole genome shotgun (WGS) entry which is preliminary data.</text>
</comment>
<dbReference type="Proteomes" id="UP000640333">
    <property type="component" value="Unassembled WGS sequence"/>
</dbReference>
<evidence type="ECO:0000256" key="3">
    <source>
        <dbReference type="ARBA" id="ARBA00022723"/>
    </source>
</evidence>
<protein>
    <submittedName>
        <fullName evidence="8">TatD family hydrolase</fullName>
    </submittedName>
</protein>
<gene>
    <name evidence="8" type="ORF">IOQ59_02765</name>
</gene>
<dbReference type="RefSeq" id="WP_193951731.1">
    <property type="nucleotide sequence ID" value="NZ_JADEYS010000002.1"/>
</dbReference>
<keyword evidence="3 7" id="KW-0479">Metal-binding</keyword>
<dbReference type="SUPFAM" id="SSF51556">
    <property type="entry name" value="Metallo-dependent hydrolases"/>
    <property type="match status" value="1"/>
</dbReference>
<dbReference type="InterPro" id="IPR001130">
    <property type="entry name" value="TatD-like"/>
</dbReference>
<name>A0A8J7JY87_9GAMM</name>
<keyword evidence="1" id="KW-0963">Cytoplasm</keyword>
<dbReference type="PANTHER" id="PTHR10060:SF15">
    <property type="entry name" value="DEOXYRIBONUCLEASE TATDN1"/>
    <property type="match status" value="1"/>
</dbReference>
<feature type="binding site" evidence="7">
    <location>
        <position position="157"/>
    </location>
    <ligand>
        <name>a divalent metal cation</name>
        <dbReference type="ChEBI" id="CHEBI:60240"/>
        <label>2</label>
    </ligand>
</feature>
<keyword evidence="5" id="KW-0269">Exonuclease</keyword>
<feature type="binding site" evidence="7">
    <location>
        <position position="96"/>
    </location>
    <ligand>
        <name>a divalent metal cation</name>
        <dbReference type="ChEBI" id="CHEBI:60240"/>
        <label>1</label>
    </ligand>
</feature>
<dbReference type="EMBL" id="JADEYS010000002">
    <property type="protein sequence ID" value="MBE9396179.1"/>
    <property type="molecule type" value="Genomic_DNA"/>
</dbReference>
<organism evidence="8 9">
    <name type="scientific">Pontibacterium sinense</name>
    <dbReference type="NCBI Taxonomy" id="2781979"/>
    <lineage>
        <taxon>Bacteria</taxon>
        <taxon>Pseudomonadati</taxon>
        <taxon>Pseudomonadota</taxon>
        <taxon>Gammaproteobacteria</taxon>
        <taxon>Oceanospirillales</taxon>
        <taxon>Oceanospirillaceae</taxon>
        <taxon>Pontibacterium</taxon>
    </lineage>
</organism>
<keyword evidence="9" id="KW-1185">Reference proteome</keyword>
<dbReference type="Gene3D" id="3.20.20.140">
    <property type="entry name" value="Metal-dependent hydrolases"/>
    <property type="match status" value="1"/>
</dbReference>
<dbReference type="InterPro" id="IPR018228">
    <property type="entry name" value="DNase_TatD-rel_CS"/>
</dbReference>
<dbReference type="PROSITE" id="PS01091">
    <property type="entry name" value="TATD_3"/>
    <property type="match status" value="1"/>
</dbReference>
<evidence type="ECO:0000256" key="1">
    <source>
        <dbReference type="ARBA" id="ARBA00022490"/>
    </source>
</evidence>
<dbReference type="Pfam" id="PF01026">
    <property type="entry name" value="TatD_DNase"/>
    <property type="match status" value="1"/>
</dbReference>
<sequence length="263" mass="29675">MQTQWIDIGLNLTDSSFRNDIEAVLKRAVDQGVGKMVVTGTAIDGSEQAVKLCQQYSDLLYCTAGVHPHDAKSFTTATADTLRDLYKEPCVVAVGETGLDFNRNFSTPEQQIKAFEVQLELAAESGLPLFLHERDAFKTQFEMLKSYRDQISNAVAHCFTGEKEALYGYLDLDLHIGITGWICDERRGTHLHPLLKDIPAERLMLETDAPYLLPRDIKPKPKSRRNEPYHLPHIARKVATLLDKPEEQLSAETVANTQRFFNL</sequence>
<dbReference type="AlphaFoldDB" id="A0A8J7JY87"/>
<evidence type="ECO:0000256" key="4">
    <source>
        <dbReference type="ARBA" id="ARBA00022801"/>
    </source>
</evidence>
<evidence type="ECO:0000256" key="5">
    <source>
        <dbReference type="ARBA" id="ARBA00022839"/>
    </source>
</evidence>
<evidence type="ECO:0000313" key="8">
    <source>
        <dbReference type="EMBL" id="MBE9396179.1"/>
    </source>
</evidence>
<keyword evidence="2" id="KW-0540">Nuclease</keyword>
<accession>A0A8J7JY87</accession>
<dbReference type="InterPro" id="IPR050891">
    <property type="entry name" value="TatD-type_Hydrolase"/>
</dbReference>
<keyword evidence="4 8" id="KW-0378">Hydrolase</keyword>
<keyword evidence="6" id="KW-0460">Magnesium</keyword>
<reference evidence="8" key="1">
    <citation type="submission" date="2020-10" db="EMBL/GenBank/DDBJ databases">
        <title>Bacterium isolated from coastal waters sediment.</title>
        <authorList>
            <person name="Chen R.-J."/>
            <person name="Lu D.-C."/>
            <person name="Zhu K.-L."/>
            <person name="Du Z.-J."/>
        </authorList>
    </citation>
    <scope>NUCLEOTIDE SEQUENCE</scope>
    <source>
        <strain evidence="8">N1Y112</strain>
    </source>
</reference>
<evidence type="ECO:0000256" key="2">
    <source>
        <dbReference type="ARBA" id="ARBA00022722"/>
    </source>
</evidence>
<dbReference type="CDD" id="cd01310">
    <property type="entry name" value="TatD_DNAse"/>
    <property type="match status" value="1"/>
</dbReference>
<proteinExistence type="predicted"/>
<dbReference type="PANTHER" id="PTHR10060">
    <property type="entry name" value="TATD FAMILY DEOXYRIBONUCLEASE"/>
    <property type="match status" value="1"/>
</dbReference>
<feature type="binding site" evidence="7">
    <location>
        <position position="132"/>
    </location>
    <ligand>
        <name>a divalent metal cation</name>
        <dbReference type="ChEBI" id="CHEBI:60240"/>
        <label>2</label>
    </ligand>
</feature>
<dbReference type="FunFam" id="3.20.20.140:FF:000018">
    <property type="entry name" value="3'-5' ssDNA/RNA exonuclease TatD"/>
    <property type="match status" value="1"/>
</dbReference>
<dbReference type="GO" id="GO:0004527">
    <property type="term" value="F:exonuclease activity"/>
    <property type="evidence" value="ECO:0007669"/>
    <property type="project" value="UniProtKB-KW"/>
</dbReference>